<organism evidence="2">
    <name type="scientific">Human betaherpesvirus 6</name>
    <dbReference type="NCBI Taxonomy" id="10368"/>
    <lineage>
        <taxon>Viruses</taxon>
        <taxon>Duplodnaviria</taxon>
        <taxon>Heunggongvirae</taxon>
        <taxon>Peploviricota</taxon>
        <taxon>Herviviricetes</taxon>
        <taxon>Herpesvirales</taxon>
        <taxon>Orthoherpesviridae</taxon>
        <taxon>Betaherpesvirinae</taxon>
        <taxon>Roseolovirus</taxon>
    </lineage>
</organism>
<sequence length="145" mass="15965">MFICCLNPCCKLDTVVPCCETPIFMSQLLLQLTEDALESTSSSSENCRSARDIFFSNEFCWRNPSNCVRKVPQEGLTVFDIFSLIATKDASLGKFPIPSSRSTQSKFNFFITPVLGVGLHTFLSGVSLFPFIGCAIVGFPPSKDN</sequence>
<feature type="transmembrane region" description="Helical" evidence="1">
    <location>
        <begin position="109"/>
        <end position="139"/>
    </location>
</feature>
<keyword evidence="1" id="KW-0812">Transmembrane</keyword>
<evidence type="ECO:0000256" key="1">
    <source>
        <dbReference type="SAM" id="Phobius"/>
    </source>
</evidence>
<protein>
    <submittedName>
        <fullName evidence="2">Uncharacterized protein</fullName>
    </submittedName>
</protein>
<keyword evidence="1" id="KW-1133">Transmembrane helix</keyword>
<name>A0A5P9V297_9BETA</name>
<keyword evidence="1" id="KW-0472">Membrane</keyword>
<reference evidence="2" key="1">
    <citation type="journal article" date="2018" name="BMC Genomics">
        <title>Comparative genomic, transcriptomic, and proteomic reannotation of human herpesvirus 6.</title>
        <authorList>
            <person name="Greninger A.L."/>
            <person name="Knudsen G.M."/>
            <person name="Roychoudhury P."/>
            <person name="Hanson D.J."/>
            <person name="Sedlak R.H."/>
            <person name="Xie H."/>
            <person name="Guan J."/>
            <person name="Nguyen T."/>
            <person name="Peddu V."/>
            <person name="Boeckh M."/>
            <person name="Huang M.L."/>
            <person name="Cook L."/>
            <person name="Depledge D.P."/>
            <person name="Zerr D.M."/>
            <person name="Koelle D.M."/>
            <person name="Gantt S."/>
            <person name="Yoshikawa T."/>
            <person name="Caserta M."/>
            <person name="Hill J.A."/>
            <person name="Jerome K.R."/>
        </authorList>
    </citation>
    <scope>NUCLEOTIDE SEQUENCE</scope>
    <source>
        <strain evidence="2">HP94B11</strain>
    </source>
</reference>
<dbReference type="EMBL" id="KY315549">
    <property type="protein sequence ID" value="QFX28725.1"/>
    <property type="molecule type" value="Genomic_DNA"/>
</dbReference>
<proteinExistence type="predicted"/>
<evidence type="ECO:0000313" key="2">
    <source>
        <dbReference type="EMBL" id="QFX28725.1"/>
    </source>
</evidence>
<accession>A0A5P9V297</accession>